<accession>A0A4Z2IKA3</accession>
<dbReference type="AlphaFoldDB" id="A0A4Z2IKA3"/>
<gene>
    <name evidence="2" type="ORF">EYF80_011827</name>
</gene>
<comment type="caution">
    <text evidence="2">The sequence shown here is derived from an EMBL/GenBank/DDBJ whole genome shotgun (WGS) entry which is preliminary data.</text>
</comment>
<feature type="compositionally biased region" description="Basic and acidic residues" evidence="1">
    <location>
        <begin position="56"/>
        <end position="91"/>
    </location>
</feature>
<dbReference type="PRINTS" id="PR01217">
    <property type="entry name" value="PRICHEXTENSN"/>
</dbReference>
<keyword evidence="3" id="KW-1185">Reference proteome</keyword>
<feature type="compositionally biased region" description="Basic and acidic residues" evidence="1">
    <location>
        <begin position="106"/>
        <end position="117"/>
    </location>
</feature>
<proteinExistence type="predicted"/>
<feature type="region of interest" description="Disordered" evidence="1">
    <location>
        <begin position="1"/>
        <end position="256"/>
    </location>
</feature>
<reference evidence="2 3" key="1">
    <citation type="submission" date="2019-03" db="EMBL/GenBank/DDBJ databases">
        <title>First draft genome of Liparis tanakae, snailfish: a comprehensive survey of snailfish specific genes.</title>
        <authorList>
            <person name="Kim W."/>
            <person name="Song I."/>
            <person name="Jeong J.-H."/>
            <person name="Kim D."/>
            <person name="Kim S."/>
            <person name="Ryu S."/>
            <person name="Song J.Y."/>
            <person name="Lee S.K."/>
        </authorList>
    </citation>
    <scope>NUCLEOTIDE SEQUENCE [LARGE SCALE GENOMIC DNA]</scope>
    <source>
        <tissue evidence="2">Muscle</tissue>
    </source>
</reference>
<dbReference type="OrthoDB" id="8016097at2759"/>
<dbReference type="Proteomes" id="UP000314294">
    <property type="component" value="Unassembled WGS sequence"/>
</dbReference>
<dbReference type="EMBL" id="SRLO01000078">
    <property type="protein sequence ID" value="TNN77904.1"/>
    <property type="molecule type" value="Genomic_DNA"/>
</dbReference>
<feature type="compositionally biased region" description="Polar residues" evidence="1">
    <location>
        <begin position="1"/>
        <end position="13"/>
    </location>
</feature>
<name>A0A4Z2IKA3_9TELE</name>
<feature type="compositionally biased region" description="Pro residues" evidence="1">
    <location>
        <begin position="233"/>
        <end position="243"/>
    </location>
</feature>
<evidence type="ECO:0000256" key="1">
    <source>
        <dbReference type="SAM" id="MobiDB-lite"/>
    </source>
</evidence>
<sequence>MRSEGNTDPYQTSEEGDSGWHDDSLANKNACNLEIPIGPLAYPGRDAEGLNLPEPIHGDRERDLRETRTTKTVCDKAEAPQSERSEIKSEPTELEIIEMTLGADAGPDRGDAEENRLFLETLQNPPELRPTPVPRDPLAPRTPDPWDPSQLPNPVPQDPSALPTPEPQDPSELPTSEPQDRRSCRSLGAVGGRPTPGPVGDASYPCSVSIPAGSSSRFPVPAGFSSPSRSTPEPGPTEPPCPEPGRGSSEFCHDSRRNSCFNKLDQHIKGSDAAHGAPNKSL</sequence>
<evidence type="ECO:0000313" key="2">
    <source>
        <dbReference type="EMBL" id="TNN77904.1"/>
    </source>
</evidence>
<organism evidence="2 3">
    <name type="scientific">Liparis tanakae</name>
    <name type="common">Tanaka's snailfish</name>
    <dbReference type="NCBI Taxonomy" id="230148"/>
    <lineage>
        <taxon>Eukaryota</taxon>
        <taxon>Metazoa</taxon>
        <taxon>Chordata</taxon>
        <taxon>Craniata</taxon>
        <taxon>Vertebrata</taxon>
        <taxon>Euteleostomi</taxon>
        <taxon>Actinopterygii</taxon>
        <taxon>Neopterygii</taxon>
        <taxon>Teleostei</taxon>
        <taxon>Neoteleostei</taxon>
        <taxon>Acanthomorphata</taxon>
        <taxon>Eupercaria</taxon>
        <taxon>Perciformes</taxon>
        <taxon>Cottioidei</taxon>
        <taxon>Cottales</taxon>
        <taxon>Liparidae</taxon>
        <taxon>Liparis</taxon>
    </lineage>
</organism>
<feature type="compositionally biased region" description="Pro residues" evidence="1">
    <location>
        <begin position="127"/>
        <end position="168"/>
    </location>
</feature>
<protein>
    <submittedName>
        <fullName evidence="2">Uncharacterized protein</fullName>
    </submittedName>
</protein>
<evidence type="ECO:0000313" key="3">
    <source>
        <dbReference type="Proteomes" id="UP000314294"/>
    </source>
</evidence>